<keyword evidence="9" id="KW-1185">Reference proteome</keyword>
<evidence type="ECO:0000313" key="9">
    <source>
        <dbReference type="Proteomes" id="UP000245073"/>
    </source>
</evidence>
<dbReference type="GO" id="GO:0003677">
    <property type="term" value="F:DNA binding"/>
    <property type="evidence" value="ECO:0007669"/>
    <property type="project" value="InterPro"/>
</dbReference>
<dbReference type="OrthoDB" id="9810135at2"/>
<dbReference type="GO" id="GO:0000725">
    <property type="term" value="P:recombinational repair"/>
    <property type="evidence" value="ECO:0007669"/>
    <property type="project" value="TreeGrafter"/>
</dbReference>
<gene>
    <name evidence="8" type="ORF">DDF67_23970</name>
</gene>
<accession>A0A2T9JEE4</accession>
<dbReference type="AlphaFoldDB" id="A0A2T9JEE4"/>
<feature type="domain" description="UvrD-like helicase ATP-binding" evidence="7">
    <location>
        <begin position="2"/>
        <end position="275"/>
    </location>
</feature>
<evidence type="ECO:0000256" key="3">
    <source>
        <dbReference type="ARBA" id="ARBA00022806"/>
    </source>
</evidence>
<keyword evidence="4 6" id="KW-0067">ATP-binding</keyword>
<dbReference type="InterPro" id="IPR000212">
    <property type="entry name" value="DNA_helicase_UvrD/REP"/>
</dbReference>
<evidence type="ECO:0000256" key="1">
    <source>
        <dbReference type="ARBA" id="ARBA00022741"/>
    </source>
</evidence>
<protein>
    <recommendedName>
        <fullName evidence="5">DNA 3'-5' helicase II</fullName>
    </recommendedName>
</protein>
<feature type="binding site" evidence="6">
    <location>
        <begin position="23"/>
        <end position="30"/>
    </location>
    <ligand>
        <name>ATP</name>
        <dbReference type="ChEBI" id="CHEBI:30616"/>
    </ligand>
</feature>
<dbReference type="PROSITE" id="PS51198">
    <property type="entry name" value="UVRD_HELICASE_ATP_BIND"/>
    <property type="match status" value="1"/>
</dbReference>
<evidence type="ECO:0000259" key="7">
    <source>
        <dbReference type="PROSITE" id="PS51198"/>
    </source>
</evidence>
<evidence type="ECO:0000256" key="6">
    <source>
        <dbReference type="PROSITE-ProRule" id="PRU00560"/>
    </source>
</evidence>
<dbReference type="InterPro" id="IPR014016">
    <property type="entry name" value="UvrD-like_ATP-bd"/>
</dbReference>
<keyword evidence="1 6" id="KW-0547">Nucleotide-binding</keyword>
<dbReference type="GO" id="GO:0016787">
    <property type="term" value="F:hydrolase activity"/>
    <property type="evidence" value="ECO:0007669"/>
    <property type="project" value="UniProtKB-UniRule"/>
</dbReference>
<dbReference type="GO" id="GO:0043138">
    <property type="term" value="F:3'-5' DNA helicase activity"/>
    <property type="evidence" value="ECO:0007669"/>
    <property type="project" value="TreeGrafter"/>
</dbReference>
<reference evidence="8 9" key="1">
    <citation type="submission" date="2018-04" db="EMBL/GenBank/DDBJ databases">
        <title>The genome sequence of Caulobacter sp. 744.</title>
        <authorList>
            <person name="Gao J."/>
            <person name="Sun J."/>
        </authorList>
    </citation>
    <scope>NUCLEOTIDE SEQUENCE [LARGE SCALE GENOMIC DNA]</scope>
    <source>
        <strain evidence="8 9">774</strain>
    </source>
</reference>
<evidence type="ECO:0000256" key="2">
    <source>
        <dbReference type="ARBA" id="ARBA00022801"/>
    </source>
</evidence>
<dbReference type="Pfam" id="PF00580">
    <property type="entry name" value="UvrD-helicase"/>
    <property type="match status" value="1"/>
</dbReference>
<dbReference type="PANTHER" id="PTHR11070">
    <property type="entry name" value="UVRD / RECB / PCRA DNA HELICASE FAMILY MEMBER"/>
    <property type="match status" value="1"/>
</dbReference>
<dbReference type="Proteomes" id="UP000245073">
    <property type="component" value="Unassembled WGS sequence"/>
</dbReference>
<dbReference type="InterPro" id="IPR027417">
    <property type="entry name" value="P-loop_NTPase"/>
</dbReference>
<dbReference type="PANTHER" id="PTHR11070:SF2">
    <property type="entry name" value="ATP-DEPENDENT DNA HELICASE SRS2"/>
    <property type="match status" value="1"/>
</dbReference>
<sequence>MTGLSVEQEEVVKADLQSLAVLACAGSGKTRTAVHRLLAVRRRLERPRGRVALLSFSNVAIDTFRKDYAALCQAQAISALGRVDIDTIDAFITANILRPHAYRVMQAPRAAFLVSGSEPFLKGFTLPPPSKGAPPISVKDIHVKVVERRFVFYLDHFGHQQDLDRATAKALVERLGKVGAYTHELGRYWCCRALVHEERLREAFAHRYPQILVDEAQDIGSAQQAVLTALSKAGSVVTLIGDPNQGIYEYAGADGAYLKGHSATPYPLSTNYRSIPAITAVAKALSGSTGGEDRAARPTPCGAYAVACDPDRYDLVIAQFRQAVEACGLDPAKSAVLCRASKLANTLAGDTSSVGAGAVRLLAAAATARDGAGDVHRAFKLVCEALEQSLLEDPPKGLAAHLCDPARHSDLRPVRRVVWKFARSAVEGLPAASLQANTEWITRLRVVVADMLAQIELLSGLKPAANLSMRLAAKSLPAAPVSTLKPAAAMALRVETVHGAKGESLDAVLYIVTKAHLDAMLAGVGTEDGRIGYVAVTRPRDLLWVAVPQKILPTYRAALNAVGLGPLPTT</sequence>
<name>A0A2T9JEE4_9CAUL</name>
<dbReference type="Gene3D" id="3.40.50.300">
    <property type="entry name" value="P-loop containing nucleotide triphosphate hydrolases"/>
    <property type="match status" value="2"/>
</dbReference>
<keyword evidence="3 6" id="KW-0347">Helicase</keyword>
<dbReference type="SUPFAM" id="SSF52540">
    <property type="entry name" value="P-loop containing nucleoside triphosphate hydrolases"/>
    <property type="match status" value="1"/>
</dbReference>
<comment type="caution">
    <text evidence="8">The sequence shown here is derived from an EMBL/GenBank/DDBJ whole genome shotgun (WGS) entry which is preliminary data.</text>
</comment>
<organism evidence="8 9">
    <name type="scientific">Caulobacter endophyticus</name>
    <dbReference type="NCBI Taxonomy" id="2172652"/>
    <lineage>
        <taxon>Bacteria</taxon>
        <taxon>Pseudomonadati</taxon>
        <taxon>Pseudomonadota</taxon>
        <taxon>Alphaproteobacteria</taxon>
        <taxon>Caulobacterales</taxon>
        <taxon>Caulobacteraceae</taxon>
        <taxon>Caulobacter</taxon>
    </lineage>
</organism>
<dbReference type="GO" id="GO:0005524">
    <property type="term" value="F:ATP binding"/>
    <property type="evidence" value="ECO:0007669"/>
    <property type="project" value="UniProtKB-UniRule"/>
</dbReference>
<evidence type="ECO:0000256" key="4">
    <source>
        <dbReference type="ARBA" id="ARBA00022840"/>
    </source>
</evidence>
<evidence type="ECO:0000256" key="5">
    <source>
        <dbReference type="ARBA" id="ARBA00034923"/>
    </source>
</evidence>
<evidence type="ECO:0000313" key="8">
    <source>
        <dbReference type="EMBL" id="PVM82071.1"/>
    </source>
</evidence>
<keyword evidence="2 6" id="KW-0378">Hydrolase</keyword>
<proteinExistence type="predicted"/>
<dbReference type="RefSeq" id="WP_109455259.1">
    <property type="nucleotide sequence ID" value="NZ_QDKQ01000077.1"/>
</dbReference>
<dbReference type="EMBL" id="QDKQ01000077">
    <property type="protein sequence ID" value="PVM82071.1"/>
    <property type="molecule type" value="Genomic_DNA"/>
</dbReference>